<reference evidence="5 6" key="1">
    <citation type="submission" date="2020-12" db="EMBL/GenBank/DDBJ databases">
        <title>Sphingomonas sp.</title>
        <authorList>
            <person name="Kim M.K."/>
        </authorList>
    </citation>
    <scope>NUCLEOTIDE SEQUENCE [LARGE SCALE GENOMIC DNA]</scope>
    <source>
        <strain evidence="5 6">BT552</strain>
    </source>
</reference>
<dbReference type="Pfam" id="PF07729">
    <property type="entry name" value="FCD"/>
    <property type="match status" value="1"/>
</dbReference>
<keyword evidence="6" id="KW-1185">Reference proteome</keyword>
<dbReference type="Gene3D" id="1.20.120.530">
    <property type="entry name" value="GntR ligand-binding domain-like"/>
    <property type="match status" value="1"/>
</dbReference>
<evidence type="ECO:0000256" key="1">
    <source>
        <dbReference type="ARBA" id="ARBA00023015"/>
    </source>
</evidence>
<evidence type="ECO:0000256" key="2">
    <source>
        <dbReference type="ARBA" id="ARBA00023125"/>
    </source>
</evidence>
<evidence type="ECO:0000256" key="3">
    <source>
        <dbReference type="ARBA" id="ARBA00023163"/>
    </source>
</evidence>
<dbReference type="SMART" id="SM00895">
    <property type="entry name" value="FCD"/>
    <property type="match status" value="1"/>
</dbReference>
<dbReference type="PRINTS" id="PR00035">
    <property type="entry name" value="HTHGNTR"/>
</dbReference>
<dbReference type="PANTHER" id="PTHR43537">
    <property type="entry name" value="TRANSCRIPTIONAL REGULATOR, GNTR FAMILY"/>
    <property type="match status" value="1"/>
</dbReference>
<gene>
    <name evidence="5" type="ORF">ILT43_16850</name>
</gene>
<sequence>MAQSDKLYRRITDGILQRLAAGEFEIGRRLPTEREIAEHYAVSRTTVREAMVALEMMGVVEMRKGSGIYVAALRLPGQEAETLDIGAFELLEARRSIEAEVTALAALRIGDTDLTRLEALLVTMTDPDVAVSERADRDFHFVIAAATGNSAMIAVVADLWAMRDRCDLARTIHERARGGGELLRVEEHRAILDALRSHDADLARAGMRRHLDAVIEHLLAKTENEEVAAVRLRSAHLRQRIFAGHRAA</sequence>
<dbReference type="SMART" id="SM00345">
    <property type="entry name" value="HTH_GNTR"/>
    <property type="match status" value="1"/>
</dbReference>
<organism evidence="5 6">
    <name type="scientific">Sphingomonas longa</name>
    <dbReference type="NCBI Taxonomy" id="2778730"/>
    <lineage>
        <taxon>Bacteria</taxon>
        <taxon>Pseudomonadati</taxon>
        <taxon>Pseudomonadota</taxon>
        <taxon>Alphaproteobacteria</taxon>
        <taxon>Sphingomonadales</taxon>
        <taxon>Sphingomonadaceae</taxon>
        <taxon>Sphingomonas</taxon>
    </lineage>
</organism>
<dbReference type="Gene3D" id="1.10.10.10">
    <property type="entry name" value="Winged helix-like DNA-binding domain superfamily/Winged helix DNA-binding domain"/>
    <property type="match status" value="1"/>
</dbReference>
<dbReference type="RefSeq" id="WP_204200150.1">
    <property type="nucleotide sequence ID" value="NZ_JAFEMC010000005.1"/>
</dbReference>
<dbReference type="PANTHER" id="PTHR43537:SF5">
    <property type="entry name" value="UXU OPERON TRANSCRIPTIONAL REGULATOR"/>
    <property type="match status" value="1"/>
</dbReference>
<dbReference type="InterPro" id="IPR036390">
    <property type="entry name" value="WH_DNA-bd_sf"/>
</dbReference>
<dbReference type="InterPro" id="IPR036388">
    <property type="entry name" value="WH-like_DNA-bd_sf"/>
</dbReference>
<dbReference type="PROSITE" id="PS50949">
    <property type="entry name" value="HTH_GNTR"/>
    <property type="match status" value="1"/>
</dbReference>
<evidence type="ECO:0000313" key="6">
    <source>
        <dbReference type="Proteomes" id="UP000763641"/>
    </source>
</evidence>
<comment type="caution">
    <text evidence="5">The sequence shown here is derived from an EMBL/GenBank/DDBJ whole genome shotgun (WGS) entry which is preliminary data.</text>
</comment>
<dbReference type="CDD" id="cd07377">
    <property type="entry name" value="WHTH_GntR"/>
    <property type="match status" value="1"/>
</dbReference>
<dbReference type="SUPFAM" id="SSF48008">
    <property type="entry name" value="GntR ligand-binding domain-like"/>
    <property type="match status" value="1"/>
</dbReference>
<dbReference type="EMBL" id="JAFEMC010000005">
    <property type="protein sequence ID" value="MBM6578053.1"/>
    <property type="molecule type" value="Genomic_DNA"/>
</dbReference>
<evidence type="ECO:0000259" key="4">
    <source>
        <dbReference type="PROSITE" id="PS50949"/>
    </source>
</evidence>
<dbReference type="Proteomes" id="UP000763641">
    <property type="component" value="Unassembled WGS sequence"/>
</dbReference>
<dbReference type="InterPro" id="IPR000524">
    <property type="entry name" value="Tscrpt_reg_HTH_GntR"/>
</dbReference>
<keyword evidence="3" id="KW-0804">Transcription</keyword>
<dbReference type="Pfam" id="PF00392">
    <property type="entry name" value="GntR"/>
    <property type="match status" value="1"/>
</dbReference>
<accession>A0ABS2DAX5</accession>
<dbReference type="InterPro" id="IPR011711">
    <property type="entry name" value="GntR_C"/>
</dbReference>
<keyword evidence="2" id="KW-0238">DNA-binding</keyword>
<keyword evidence="1" id="KW-0805">Transcription regulation</keyword>
<proteinExistence type="predicted"/>
<feature type="domain" description="HTH gntR-type" evidence="4">
    <location>
        <begin position="5"/>
        <end position="73"/>
    </location>
</feature>
<dbReference type="SUPFAM" id="SSF46785">
    <property type="entry name" value="Winged helix' DNA-binding domain"/>
    <property type="match status" value="1"/>
</dbReference>
<protein>
    <submittedName>
        <fullName evidence="5">FadR family transcriptional regulator</fullName>
    </submittedName>
</protein>
<dbReference type="InterPro" id="IPR008920">
    <property type="entry name" value="TF_FadR/GntR_C"/>
</dbReference>
<evidence type="ECO:0000313" key="5">
    <source>
        <dbReference type="EMBL" id="MBM6578053.1"/>
    </source>
</evidence>
<name>A0ABS2DAX5_9SPHN</name>